<dbReference type="EMBL" id="JARHTQ010000001">
    <property type="protein sequence ID" value="MDF2254342.1"/>
    <property type="molecule type" value="Genomic_DNA"/>
</dbReference>
<evidence type="ECO:0000313" key="2">
    <source>
        <dbReference type="EMBL" id="MDF2254342.1"/>
    </source>
</evidence>
<protein>
    <submittedName>
        <fullName evidence="2">Uncharacterized protein</fullName>
    </submittedName>
</protein>
<evidence type="ECO:0000256" key="1">
    <source>
        <dbReference type="SAM" id="MobiDB-lite"/>
    </source>
</evidence>
<name>A0ABT5YSJ1_9ACTN</name>
<comment type="caution">
    <text evidence="2">The sequence shown here is derived from an EMBL/GenBank/DDBJ whole genome shotgun (WGS) entry which is preliminary data.</text>
</comment>
<feature type="region of interest" description="Disordered" evidence="1">
    <location>
        <begin position="1"/>
        <end position="23"/>
    </location>
</feature>
<proteinExistence type="predicted"/>
<gene>
    <name evidence="2" type="ORF">P2L57_00960</name>
</gene>
<keyword evidence="3" id="KW-1185">Reference proteome</keyword>
<dbReference type="RefSeq" id="WP_275806572.1">
    <property type="nucleotide sequence ID" value="NZ_BAAANM010000005.1"/>
</dbReference>
<dbReference type="Proteomes" id="UP001220022">
    <property type="component" value="Unassembled WGS sequence"/>
</dbReference>
<feature type="compositionally biased region" description="Polar residues" evidence="1">
    <location>
        <begin position="1"/>
        <end position="21"/>
    </location>
</feature>
<sequence length="184" mass="20587">MKPQNTSSTNSGSRIQRNSPPSKKFWTIAHACGHEVERDLSDRPADRRAGFAEWLANQECTDCWKATRVDREEVKAAWLAAKRAEEQAAAGTWSAQYRMPPLEGSERGIAWGERCRHQLVSAAYTALVLEGDMDDDAWQQIEDAARTITRAGWWIDNRASEPDDLPELLAAATSGDRPCENPFV</sequence>
<reference evidence="2 3" key="1">
    <citation type="submission" date="2023-03" db="EMBL/GenBank/DDBJ databases">
        <title>Draft genome sequence of type strain Streptomyces ferralitis JCM 14344.</title>
        <authorList>
            <person name="Klaysubun C."/>
            <person name="Duangmal K."/>
        </authorList>
    </citation>
    <scope>NUCLEOTIDE SEQUENCE [LARGE SCALE GENOMIC DNA]</scope>
    <source>
        <strain evidence="2 3">JCM 14344</strain>
    </source>
</reference>
<accession>A0ABT5YSJ1</accession>
<organism evidence="2 3">
    <name type="scientific">Streptantibioticus ferralitis</name>
    <dbReference type="NCBI Taxonomy" id="236510"/>
    <lineage>
        <taxon>Bacteria</taxon>
        <taxon>Bacillati</taxon>
        <taxon>Actinomycetota</taxon>
        <taxon>Actinomycetes</taxon>
        <taxon>Kitasatosporales</taxon>
        <taxon>Streptomycetaceae</taxon>
        <taxon>Streptantibioticus</taxon>
    </lineage>
</organism>
<evidence type="ECO:0000313" key="3">
    <source>
        <dbReference type="Proteomes" id="UP001220022"/>
    </source>
</evidence>